<dbReference type="MEROPS" id="S12.A11"/>
<accession>A1TG54</accession>
<evidence type="ECO:0000313" key="2">
    <source>
        <dbReference type="EMBL" id="ABM16154.1"/>
    </source>
</evidence>
<dbReference type="InterPro" id="IPR001466">
    <property type="entry name" value="Beta-lactam-related"/>
</dbReference>
<feature type="domain" description="Beta-lactamase-related" evidence="1">
    <location>
        <begin position="31"/>
        <end position="372"/>
    </location>
</feature>
<dbReference type="Pfam" id="PF00144">
    <property type="entry name" value="Beta-lactamase"/>
    <property type="match status" value="1"/>
</dbReference>
<dbReference type="PANTHER" id="PTHR43319:SF3">
    <property type="entry name" value="BETA-LACTAMASE-RELATED DOMAIN-CONTAINING PROTEIN"/>
    <property type="match status" value="1"/>
</dbReference>
<dbReference type="Proteomes" id="UP000009159">
    <property type="component" value="Chromosome"/>
</dbReference>
<name>A1TG54_MYCVP</name>
<dbReference type="SUPFAM" id="SSF56601">
    <property type="entry name" value="beta-lactamase/transpeptidase-like"/>
    <property type="match status" value="1"/>
</dbReference>
<dbReference type="EMBL" id="CP000511">
    <property type="protein sequence ID" value="ABM16154.1"/>
    <property type="molecule type" value="Genomic_DNA"/>
</dbReference>
<protein>
    <submittedName>
        <fullName evidence="2">Beta-lactamase</fullName>
    </submittedName>
</protein>
<dbReference type="KEGG" id="mva:Mvan_5383"/>
<gene>
    <name evidence="2" type="ordered locus">Mvan_5383</name>
</gene>
<dbReference type="HOGENOM" id="CLU_035614_3_0_11"/>
<evidence type="ECO:0000259" key="1">
    <source>
        <dbReference type="Pfam" id="PF00144"/>
    </source>
</evidence>
<reference evidence="2" key="1">
    <citation type="submission" date="2006-12" db="EMBL/GenBank/DDBJ databases">
        <title>Complete sequence of Mycobacterium vanbaalenii PYR-1.</title>
        <authorList>
            <consortium name="US DOE Joint Genome Institute"/>
            <person name="Copeland A."/>
            <person name="Lucas S."/>
            <person name="Lapidus A."/>
            <person name="Barry K."/>
            <person name="Detter J.C."/>
            <person name="Glavina del Rio T."/>
            <person name="Hammon N."/>
            <person name="Israni S."/>
            <person name="Dalin E."/>
            <person name="Tice H."/>
            <person name="Pitluck S."/>
            <person name="Singan V."/>
            <person name="Schmutz J."/>
            <person name="Larimer F."/>
            <person name="Land M."/>
            <person name="Hauser L."/>
            <person name="Kyrpides N."/>
            <person name="Anderson I.J."/>
            <person name="Miller C."/>
            <person name="Richardson P."/>
        </authorList>
    </citation>
    <scope>NUCLEOTIDE SEQUENCE [LARGE SCALE GENOMIC DNA]</scope>
    <source>
        <strain evidence="2">PYR-1</strain>
    </source>
</reference>
<dbReference type="Gene3D" id="3.40.710.10">
    <property type="entry name" value="DD-peptidase/beta-lactamase superfamily"/>
    <property type="match status" value="1"/>
</dbReference>
<dbReference type="InterPro" id="IPR012338">
    <property type="entry name" value="Beta-lactam/transpept-like"/>
</dbReference>
<evidence type="ECO:0000313" key="3">
    <source>
        <dbReference type="Proteomes" id="UP000009159"/>
    </source>
</evidence>
<sequence>MWSDMSDVAGLCDPRFESVAAALADEIACGEELGASIAVDLDGELVVDIWAGYVDRAKTIPWQRDTIVNFWSCTKTLTALAALILVDRGELDPFSTVARYWPEFAANGKADIEVRHLLSHTSGVSGWQTPFGVEDIYDWAKATSHLAGQAPWWQPGTASGYHAMNYGHLVGELVRRITGTPLKDFVAEQIAVPLGADVQIGARPEDDHRIAELVPPPPRDRGVDRLPPDHPAVKTFAAFPPGAYGAAHAETEAWRRADIGGANGHGNARGLVRALSPISLGGTANGVQVVDPRTVELIFAEQSSGMDQVLFVPLRFGIGFGLPTPQSVPAVPDGKVCWWGGWGGSLVVMDLDRRATFAYVMNKMGGGTTGTPRTVRYAKLIDAALQDARG</sequence>
<keyword evidence="3" id="KW-1185">Reference proteome</keyword>
<dbReference type="AlphaFoldDB" id="A1TG54"/>
<proteinExistence type="predicted"/>
<organism evidence="2 3">
    <name type="scientific">Mycolicibacterium vanbaalenii (strain DSM 7251 / JCM 13017 / BCRC 16820 / KCTC 9966 / NRRL B-24157 / PYR-1)</name>
    <name type="common">Mycobacterium vanbaalenii</name>
    <dbReference type="NCBI Taxonomy" id="350058"/>
    <lineage>
        <taxon>Bacteria</taxon>
        <taxon>Bacillati</taxon>
        <taxon>Actinomycetota</taxon>
        <taxon>Actinomycetes</taxon>
        <taxon>Mycobacteriales</taxon>
        <taxon>Mycobacteriaceae</taxon>
        <taxon>Mycolicibacterium</taxon>
    </lineage>
</organism>
<dbReference type="InterPro" id="IPR052907">
    <property type="entry name" value="Beta-lactamase/esterase"/>
</dbReference>
<dbReference type="PANTHER" id="PTHR43319">
    <property type="entry name" value="BETA-LACTAMASE-RELATED"/>
    <property type="match status" value="1"/>
</dbReference>
<dbReference type="STRING" id="350058.Mvan_5383"/>
<dbReference type="eggNOG" id="COG1680">
    <property type="taxonomic scope" value="Bacteria"/>
</dbReference>